<evidence type="ECO:0000313" key="1">
    <source>
        <dbReference type="EMBL" id="MXO58165.1"/>
    </source>
</evidence>
<sequence length="70" mass="8173">MTNESPPSFRILRRPEVERLVGLSRSSIYAMMAKGEFPRPICLSRRAVGWRQTDIDEWLNCRPLAVRNQL</sequence>
<name>A0A6I4SQT1_9SPHN</name>
<organism evidence="1 2">
    <name type="scientific">Croceibacterium salegens</name>
    <dbReference type="NCBI Taxonomy" id="1737568"/>
    <lineage>
        <taxon>Bacteria</taxon>
        <taxon>Pseudomonadati</taxon>
        <taxon>Pseudomonadota</taxon>
        <taxon>Alphaproteobacteria</taxon>
        <taxon>Sphingomonadales</taxon>
        <taxon>Erythrobacteraceae</taxon>
        <taxon>Croceibacterium</taxon>
    </lineage>
</organism>
<comment type="caution">
    <text evidence="1">The sequence shown here is derived from an EMBL/GenBank/DDBJ whole genome shotgun (WGS) entry which is preliminary data.</text>
</comment>
<dbReference type="InterPro" id="IPR010260">
    <property type="entry name" value="AlpA"/>
</dbReference>
<evidence type="ECO:0000313" key="2">
    <source>
        <dbReference type="Proteomes" id="UP000433652"/>
    </source>
</evidence>
<dbReference type="RefSeq" id="WP_159791457.1">
    <property type="nucleotide sequence ID" value="NZ_WTYM01000022.1"/>
</dbReference>
<dbReference type="PANTHER" id="PTHR36154">
    <property type="entry name" value="DNA-BINDING TRANSCRIPTIONAL ACTIVATOR ALPA"/>
    <property type="match status" value="1"/>
</dbReference>
<dbReference type="PANTHER" id="PTHR36154:SF1">
    <property type="entry name" value="DNA-BINDING TRANSCRIPTIONAL ACTIVATOR ALPA"/>
    <property type="match status" value="1"/>
</dbReference>
<protein>
    <submittedName>
        <fullName evidence="1">AlpA family phage regulatory protein</fullName>
    </submittedName>
</protein>
<dbReference type="AlphaFoldDB" id="A0A6I4SQT1"/>
<accession>A0A6I4SQT1</accession>
<keyword evidence="2" id="KW-1185">Reference proteome</keyword>
<dbReference type="OrthoDB" id="1525365at2"/>
<dbReference type="InterPro" id="IPR052931">
    <property type="entry name" value="Prophage_regulatory_activator"/>
</dbReference>
<gene>
    <name evidence="1" type="ORF">GRI89_01215</name>
</gene>
<dbReference type="Proteomes" id="UP000433652">
    <property type="component" value="Unassembled WGS sequence"/>
</dbReference>
<dbReference type="Gene3D" id="1.10.238.160">
    <property type="match status" value="1"/>
</dbReference>
<dbReference type="EMBL" id="WTYM01000022">
    <property type="protein sequence ID" value="MXO58165.1"/>
    <property type="molecule type" value="Genomic_DNA"/>
</dbReference>
<proteinExistence type="predicted"/>
<dbReference type="Pfam" id="PF05930">
    <property type="entry name" value="Phage_AlpA"/>
    <property type="match status" value="1"/>
</dbReference>
<reference evidence="1 2" key="1">
    <citation type="submission" date="2019-12" db="EMBL/GenBank/DDBJ databases">
        <title>Genomic-based taxomic classification of the family Erythrobacteraceae.</title>
        <authorList>
            <person name="Xu L."/>
        </authorList>
    </citation>
    <scope>NUCLEOTIDE SEQUENCE [LARGE SCALE GENOMIC DNA]</scope>
    <source>
        <strain evidence="1 2">MCCC 1K01500</strain>
    </source>
</reference>